<dbReference type="Proteomes" id="UP000013126">
    <property type="component" value="Unassembled WGS sequence"/>
</dbReference>
<proteinExistence type="predicted"/>
<keyword evidence="3" id="KW-1185">Reference proteome</keyword>
<comment type="caution">
    <text evidence="2">The sequence shown here is derived from an EMBL/GenBank/DDBJ whole genome shotgun (WGS) entry which is preliminary data.</text>
</comment>
<keyword evidence="1" id="KW-0812">Transmembrane</keyword>
<dbReference type="GeneID" id="23113405"/>
<evidence type="ECO:0000256" key="1">
    <source>
        <dbReference type="SAM" id="Phobius"/>
    </source>
</evidence>
<name>R0BQ76_9FIRM</name>
<dbReference type="OrthoDB" id="2031927at2"/>
<reference evidence="2 3" key="1">
    <citation type="submission" date="2013-01" db="EMBL/GenBank/DDBJ databases">
        <title>The Genome Sequence of Clostridium bolteae 90A9.</title>
        <authorList>
            <consortium name="The Broad Institute Genome Sequencing Platform"/>
            <person name="Earl A."/>
            <person name="Ward D."/>
            <person name="Feldgarden M."/>
            <person name="Gevers D."/>
            <person name="Courvalin P."/>
            <person name="Lambert T."/>
            <person name="Walker B."/>
            <person name="Young S.K."/>
            <person name="Zeng Q."/>
            <person name="Gargeya S."/>
            <person name="Fitzgerald M."/>
            <person name="Haas B."/>
            <person name="Abouelleil A."/>
            <person name="Alvarado L."/>
            <person name="Arachchi H.M."/>
            <person name="Berlin A.M."/>
            <person name="Chapman S.B."/>
            <person name="Dewar J."/>
            <person name="Goldberg J."/>
            <person name="Griggs A."/>
            <person name="Gujja S."/>
            <person name="Hansen M."/>
            <person name="Howarth C."/>
            <person name="Imamovic A."/>
            <person name="Larimer J."/>
            <person name="McCowan C."/>
            <person name="Murphy C."/>
            <person name="Neiman D."/>
            <person name="Pearson M."/>
            <person name="Priest M."/>
            <person name="Roberts A."/>
            <person name="Saif S."/>
            <person name="Shea T."/>
            <person name="Sisk P."/>
            <person name="Sykes S."/>
            <person name="Wortman J."/>
            <person name="Nusbaum C."/>
            <person name="Birren B."/>
        </authorList>
    </citation>
    <scope>NUCLEOTIDE SEQUENCE [LARGE SCALE GENOMIC DNA]</scope>
    <source>
        <strain evidence="2 3">90A9</strain>
    </source>
</reference>
<accession>R0BQ76</accession>
<dbReference type="RefSeq" id="WP_002575545.1">
    <property type="nucleotide sequence ID" value="NZ_KB851182.1"/>
</dbReference>
<dbReference type="HOGENOM" id="CLU_1093145_0_0_9"/>
<sequence>MNNMEITKREVLASISIVAAMLLIGFVIVGKIENIQIDHNAEYYKAAKITDTEMFQYGMDTNIGNAFVYGELEAVDAVTYPEIGGDYLYVEKVEEHYNMHTRTVTYTDSNGKTQTRIETYWEWDYAGSEEIHSQKIRFCGIEMDYSKVDMPGTDYIDTIHESGFVRFVYYGCQLKYTGTVYTDLRDGTIKDGSQFYSDRNIDSTVEHLTSGIGIWIFWAVWIVLTGGAVFGFFYLDNRWLEG</sequence>
<evidence type="ECO:0000313" key="2">
    <source>
        <dbReference type="EMBL" id="ENZ50818.1"/>
    </source>
</evidence>
<evidence type="ECO:0000313" key="3">
    <source>
        <dbReference type="Proteomes" id="UP000013126"/>
    </source>
</evidence>
<keyword evidence="1" id="KW-0472">Membrane</keyword>
<keyword evidence="1" id="KW-1133">Transmembrane helix</keyword>
<feature type="transmembrane region" description="Helical" evidence="1">
    <location>
        <begin position="12"/>
        <end position="30"/>
    </location>
</feature>
<dbReference type="EMBL" id="AGYH01000005">
    <property type="protein sequence ID" value="ENZ50818.1"/>
    <property type="molecule type" value="Genomic_DNA"/>
</dbReference>
<dbReference type="AlphaFoldDB" id="R0BQ76"/>
<organism evidence="2 3">
    <name type="scientific">Enterocloster bolteae 90A9</name>
    <dbReference type="NCBI Taxonomy" id="997894"/>
    <lineage>
        <taxon>Bacteria</taxon>
        <taxon>Bacillati</taxon>
        <taxon>Bacillota</taxon>
        <taxon>Clostridia</taxon>
        <taxon>Lachnospirales</taxon>
        <taxon>Lachnospiraceae</taxon>
        <taxon>Enterocloster</taxon>
    </lineage>
</organism>
<protein>
    <submittedName>
        <fullName evidence="2">Uncharacterized protein</fullName>
    </submittedName>
</protein>
<dbReference type="PATRIC" id="fig|997894.4.peg.2444"/>
<feature type="transmembrane region" description="Helical" evidence="1">
    <location>
        <begin position="212"/>
        <end position="235"/>
    </location>
</feature>
<gene>
    <name evidence="2" type="ORF">HMPREF1085_02303</name>
</gene>